<evidence type="ECO:0000313" key="3">
    <source>
        <dbReference type="WBParaSite" id="nRc.2.0.1.t19961-RA"/>
    </source>
</evidence>
<keyword evidence="1" id="KW-0472">Membrane</keyword>
<dbReference type="Proteomes" id="UP000887565">
    <property type="component" value="Unplaced"/>
</dbReference>
<keyword evidence="1" id="KW-1133">Transmembrane helix</keyword>
<feature type="transmembrane region" description="Helical" evidence="1">
    <location>
        <begin position="12"/>
        <end position="32"/>
    </location>
</feature>
<name>A0A915J0H5_ROMCU</name>
<reference evidence="3" key="1">
    <citation type="submission" date="2022-11" db="UniProtKB">
        <authorList>
            <consortium name="WormBaseParasite"/>
        </authorList>
    </citation>
    <scope>IDENTIFICATION</scope>
</reference>
<dbReference type="AlphaFoldDB" id="A0A915J0H5"/>
<accession>A0A915J0H5</accession>
<evidence type="ECO:0000256" key="1">
    <source>
        <dbReference type="SAM" id="Phobius"/>
    </source>
</evidence>
<keyword evidence="2" id="KW-1185">Reference proteome</keyword>
<organism evidence="2 3">
    <name type="scientific">Romanomermis culicivorax</name>
    <name type="common">Nematode worm</name>
    <dbReference type="NCBI Taxonomy" id="13658"/>
    <lineage>
        <taxon>Eukaryota</taxon>
        <taxon>Metazoa</taxon>
        <taxon>Ecdysozoa</taxon>
        <taxon>Nematoda</taxon>
        <taxon>Enoplea</taxon>
        <taxon>Dorylaimia</taxon>
        <taxon>Mermithida</taxon>
        <taxon>Mermithoidea</taxon>
        <taxon>Mermithidae</taxon>
        <taxon>Romanomermis</taxon>
    </lineage>
</organism>
<dbReference type="WBParaSite" id="nRc.2.0.1.t19961-RA">
    <property type="protein sequence ID" value="nRc.2.0.1.t19961-RA"/>
    <property type="gene ID" value="nRc.2.0.1.g19961"/>
</dbReference>
<sequence length="71" mass="8435">MCYMRHWQLHHFSYASVTKCALLICAMIFLGLKQRIKWNNVHIIQLYEDHPDWTKPAVLRESHTDTSHKAA</sequence>
<proteinExistence type="predicted"/>
<protein>
    <submittedName>
        <fullName evidence="3">Uncharacterized protein</fullName>
    </submittedName>
</protein>
<keyword evidence="1" id="KW-0812">Transmembrane</keyword>
<evidence type="ECO:0000313" key="2">
    <source>
        <dbReference type="Proteomes" id="UP000887565"/>
    </source>
</evidence>